<keyword evidence="1" id="KW-1133">Transmembrane helix</keyword>
<reference evidence="2 3" key="1">
    <citation type="submission" date="2017-12" db="EMBL/GenBank/DDBJ databases">
        <authorList>
            <consortium name="DOE Joint Genome Institute"/>
            <person name="Haridas S."/>
            <person name="Kjaerbolling I."/>
            <person name="Vesth T.C."/>
            <person name="Frisvad J.C."/>
            <person name="Nybo J.L."/>
            <person name="Theobald S."/>
            <person name="Kuo A."/>
            <person name="Bowyer P."/>
            <person name="Matsuda Y."/>
            <person name="Mondo S."/>
            <person name="Lyhne E.K."/>
            <person name="Kogle M.E."/>
            <person name="Clum A."/>
            <person name="Lipzen A."/>
            <person name="Salamov A."/>
            <person name="Ngan C.Y."/>
            <person name="Daum C."/>
            <person name="Chiniquy J."/>
            <person name="Barry K."/>
            <person name="LaButti K."/>
            <person name="Simmons B.A."/>
            <person name="Magnuson J.K."/>
            <person name="Mortensen U.H."/>
            <person name="Larsen T.O."/>
            <person name="Grigoriev I.V."/>
            <person name="Baker S.E."/>
            <person name="Andersen M.R."/>
            <person name="Nordberg H.P."/>
            <person name="Cantor M.N."/>
            <person name="Hua S.X."/>
        </authorList>
    </citation>
    <scope>NUCLEOTIDE SEQUENCE [LARGE SCALE GENOMIC DNA]</scope>
    <source>
        <strain evidence="2 3">CBS 102.13</strain>
    </source>
</reference>
<dbReference type="GeneID" id="36518585"/>
<proteinExistence type="predicted"/>
<evidence type="ECO:0000256" key="1">
    <source>
        <dbReference type="SAM" id="Phobius"/>
    </source>
</evidence>
<dbReference type="EMBL" id="KZ559122">
    <property type="protein sequence ID" value="PLB41048.1"/>
    <property type="molecule type" value="Genomic_DNA"/>
</dbReference>
<sequence>MVNNSFLSLTSPLRGTAPALRGCSVPFSFVSFFFPFFSPSLFFFLLSFPSFSIFIFYFSLDNGVDHALYYGFAVFSG</sequence>
<keyword evidence="3" id="KW-1185">Reference proteome</keyword>
<organism evidence="2 3">
    <name type="scientific">Aspergillus candidus</name>
    <dbReference type="NCBI Taxonomy" id="41067"/>
    <lineage>
        <taxon>Eukaryota</taxon>
        <taxon>Fungi</taxon>
        <taxon>Dikarya</taxon>
        <taxon>Ascomycota</taxon>
        <taxon>Pezizomycotina</taxon>
        <taxon>Eurotiomycetes</taxon>
        <taxon>Eurotiomycetidae</taxon>
        <taxon>Eurotiales</taxon>
        <taxon>Aspergillaceae</taxon>
        <taxon>Aspergillus</taxon>
        <taxon>Aspergillus subgen. Circumdati</taxon>
    </lineage>
</organism>
<gene>
    <name evidence="2" type="ORF">BDW47DRAFT_100416</name>
</gene>
<protein>
    <submittedName>
        <fullName evidence="2">Uncharacterized protein</fullName>
    </submittedName>
</protein>
<keyword evidence="1" id="KW-0472">Membrane</keyword>
<evidence type="ECO:0000313" key="3">
    <source>
        <dbReference type="Proteomes" id="UP000234585"/>
    </source>
</evidence>
<dbReference type="AlphaFoldDB" id="A0A2I2FK84"/>
<feature type="transmembrane region" description="Helical" evidence="1">
    <location>
        <begin position="41"/>
        <end position="60"/>
    </location>
</feature>
<name>A0A2I2FK84_ASPCN</name>
<dbReference type="RefSeq" id="XP_024675060.1">
    <property type="nucleotide sequence ID" value="XM_024811425.1"/>
</dbReference>
<accession>A0A2I2FK84</accession>
<keyword evidence="1" id="KW-0812">Transmembrane</keyword>
<evidence type="ECO:0000313" key="2">
    <source>
        <dbReference type="EMBL" id="PLB41048.1"/>
    </source>
</evidence>
<dbReference type="Proteomes" id="UP000234585">
    <property type="component" value="Unassembled WGS sequence"/>
</dbReference>